<name>A0A5E6MQQ7_9BACT</name>
<dbReference type="SMART" id="SM00937">
    <property type="entry name" value="PCRF"/>
    <property type="match status" value="1"/>
</dbReference>
<comment type="similarity">
    <text evidence="1 4">Belongs to the prokaryotic/mitochondrial release factor family.</text>
</comment>
<evidence type="ECO:0000256" key="3">
    <source>
        <dbReference type="ARBA" id="ARBA00022917"/>
    </source>
</evidence>
<feature type="domain" description="Prokaryotic-type class I peptide chain release factors" evidence="7">
    <location>
        <begin position="249"/>
        <end position="265"/>
    </location>
</feature>
<gene>
    <name evidence="4 8" type="primary">prfB</name>
    <name evidence="8" type="ORF">MAMC_01943</name>
</gene>
<dbReference type="InterPro" id="IPR005139">
    <property type="entry name" value="PCRF"/>
</dbReference>
<feature type="modified residue" description="N5-methylglutamine" evidence="4">
    <location>
        <position position="256"/>
    </location>
</feature>
<keyword evidence="4" id="KW-0963">Cytoplasm</keyword>
<comment type="function">
    <text evidence="4">Peptide chain release factor 2 directs the termination of translation in response to the peptide chain termination codons UGA and UAA.</text>
</comment>
<dbReference type="SUPFAM" id="SSF75620">
    <property type="entry name" value="Release factor"/>
    <property type="match status" value="1"/>
</dbReference>
<dbReference type="AlphaFoldDB" id="A0A5E6MQQ7"/>
<accession>A0A5E6MQQ7</accession>
<evidence type="ECO:0000256" key="1">
    <source>
        <dbReference type="ARBA" id="ARBA00010835"/>
    </source>
</evidence>
<dbReference type="Pfam" id="PF03462">
    <property type="entry name" value="PCRF"/>
    <property type="match status" value="1"/>
</dbReference>
<dbReference type="Gene3D" id="1.20.58.410">
    <property type="entry name" value="Release factor"/>
    <property type="match status" value="1"/>
</dbReference>
<evidence type="ECO:0000313" key="9">
    <source>
        <dbReference type="Proteomes" id="UP000381693"/>
    </source>
</evidence>
<dbReference type="FunFam" id="3.30.160.20:FF:000010">
    <property type="entry name" value="Peptide chain release factor 2"/>
    <property type="match status" value="1"/>
</dbReference>
<dbReference type="EMBL" id="CABFUZ020000218">
    <property type="protein sequence ID" value="VVM08036.1"/>
    <property type="molecule type" value="Genomic_DNA"/>
</dbReference>
<protein>
    <recommendedName>
        <fullName evidence="4 5">Peptide chain release factor 2</fullName>
        <shortName evidence="4">RF-2</shortName>
    </recommendedName>
</protein>
<dbReference type="GO" id="GO:0016149">
    <property type="term" value="F:translation release factor activity, codon specific"/>
    <property type="evidence" value="ECO:0007669"/>
    <property type="project" value="UniProtKB-UniRule"/>
</dbReference>
<dbReference type="Pfam" id="PF00472">
    <property type="entry name" value="RF-1"/>
    <property type="match status" value="1"/>
</dbReference>
<dbReference type="NCBIfam" id="TIGR00020">
    <property type="entry name" value="prfB"/>
    <property type="match status" value="1"/>
</dbReference>
<dbReference type="Gene3D" id="3.30.70.1660">
    <property type="match status" value="1"/>
</dbReference>
<feature type="coiled-coil region" evidence="6">
    <location>
        <begin position="54"/>
        <end position="94"/>
    </location>
</feature>
<dbReference type="PROSITE" id="PS00745">
    <property type="entry name" value="RF_PROK_I"/>
    <property type="match status" value="1"/>
</dbReference>
<dbReference type="GO" id="GO:0005737">
    <property type="term" value="C:cytoplasm"/>
    <property type="evidence" value="ECO:0007669"/>
    <property type="project" value="UniProtKB-SubCell"/>
</dbReference>
<dbReference type="PANTHER" id="PTHR43116">
    <property type="entry name" value="PEPTIDE CHAIN RELEASE FACTOR 2"/>
    <property type="match status" value="1"/>
</dbReference>
<comment type="caution">
    <text evidence="8">The sequence shown here is derived from an EMBL/GenBank/DDBJ whole genome shotgun (WGS) entry which is preliminary data.</text>
</comment>
<dbReference type="PANTHER" id="PTHR43116:SF3">
    <property type="entry name" value="CLASS I PEPTIDE CHAIN RELEASE FACTOR"/>
    <property type="match status" value="1"/>
</dbReference>
<evidence type="ECO:0000256" key="2">
    <source>
        <dbReference type="ARBA" id="ARBA00022481"/>
    </source>
</evidence>
<evidence type="ECO:0000259" key="7">
    <source>
        <dbReference type="PROSITE" id="PS00745"/>
    </source>
</evidence>
<dbReference type="InterPro" id="IPR000352">
    <property type="entry name" value="Pep_chain_release_fac_I"/>
</dbReference>
<evidence type="ECO:0000256" key="5">
    <source>
        <dbReference type="NCBIfam" id="TIGR00020"/>
    </source>
</evidence>
<keyword evidence="3 4" id="KW-0648">Protein biosynthesis</keyword>
<comment type="subcellular location">
    <subcellularLocation>
        <location evidence="4">Cytoplasm</location>
    </subcellularLocation>
</comment>
<dbReference type="Gene3D" id="3.30.160.20">
    <property type="match status" value="1"/>
</dbReference>
<dbReference type="InterPro" id="IPR045853">
    <property type="entry name" value="Pep_chain_release_fac_I_sf"/>
</dbReference>
<dbReference type="HAMAP" id="MF_00094">
    <property type="entry name" value="Rel_fac_2"/>
    <property type="match status" value="1"/>
</dbReference>
<keyword evidence="9" id="KW-1185">Reference proteome</keyword>
<reference evidence="8" key="1">
    <citation type="submission" date="2019-09" db="EMBL/GenBank/DDBJ databases">
        <authorList>
            <person name="Cremers G."/>
        </authorList>
    </citation>
    <scope>NUCLEOTIDE SEQUENCE [LARGE SCALE GENOMIC DNA]</scope>
    <source>
        <strain evidence="8">3B</strain>
    </source>
</reference>
<evidence type="ECO:0000256" key="4">
    <source>
        <dbReference type="HAMAP-Rule" id="MF_00094"/>
    </source>
</evidence>
<organism evidence="8 9">
    <name type="scientific">Methylacidimicrobium cyclopophantes</name>
    <dbReference type="NCBI Taxonomy" id="1041766"/>
    <lineage>
        <taxon>Bacteria</taxon>
        <taxon>Pseudomonadati</taxon>
        <taxon>Verrucomicrobiota</taxon>
        <taxon>Methylacidimicrobium</taxon>
    </lineage>
</organism>
<dbReference type="InterPro" id="IPR004374">
    <property type="entry name" value="PrfB"/>
</dbReference>
<dbReference type="Proteomes" id="UP000381693">
    <property type="component" value="Unassembled WGS sequence"/>
</dbReference>
<evidence type="ECO:0000256" key="6">
    <source>
        <dbReference type="SAM" id="Coils"/>
    </source>
</evidence>
<evidence type="ECO:0000313" key="8">
    <source>
        <dbReference type="EMBL" id="VVM08036.1"/>
    </source>
</evidence>
<sequence length="379" mass="42572">MLAPWTRREMDPDSGWCSRPASANCGGFFDADRLLAERQQLEERMAGAGFWSNREEAERTIARNKEVRVRLQDLSSLERRVADLRALEELLREHPDPALQEELDREAAATESHFAEAELRLLLANPLDGKNAILGIHAGAGGTEACDWAAMLLRMYQRYAERRGFRFEILDLLDGEEAGVKAATVLIEGAYAYGYLKGERGVHRLVRISPFNAQGKRQTSFASVDVVAEVDEEVTIEIPPSDLRIDVFRSGGHGGQGVNTTDSAVRITHLPTGIVVTCQNQRSQLQNRATALRVLRSRLYEIESDRRRAEQERIYGEKGEIGWGRQIRSYVMQPYQLVRDLRTGEETADVQGVLDGELEPFLSAFLRGKKRSSLEEGES</sequence>
<keyword evidence="6" id="KW-0175">Coiled coil</keyword>
<comment type="PTM">
    <text evidence="4">Methylated by PrmC. Methylation increases the termination efficiency of RF2.</text>
</comment>
<proteinExistence type="inferred from homology"/>
<keyword evidence="2 4" id="KW-0488">Methylation</keyword>